<gene>
    <name evidence="2" type="ORF">BJY14_006116</name>
</gene>
<sequence length="72" mass="7112">MSRFSSAPHTGGFSSAPHTSGFSSAPHTSGSGKTESSAKDEPTSGSTSGAAPVTPDPLVEAFKTAGEVKSDN</sequence>
<dbReference type="AlphaFoldDB" id="A0A7Y9ELT8"/>
<dbReference type="RefSeq" id="WP_179846742.1">
    <property type="nucleotide sequence ID" value="NZ_JACCBA010000001.1"/>
</dbReference>
<feature type="compositionally biased region" description="Polar residues" evidence="1">
    <location>
        <begin position="1"/>
        <end position="35"/>
    </location>
</feature>
<accession>A0A7Y9ELT8</accession>
<evidence type="ECO:0000256" key="1">
    <source>
        <dbReference type="SAM" id="MobiDB-lite"/>
    </source>
</evidence>
<reference evidence="2 3" key="1">
    <citation type="submission" date="2020-07" db="EMBL/GenBank/DDBJ databases">
        <title>Sequencing the genomes of 1000 actinobacteria strains.</title>
        <authorList>
            <person name="Klenk H.-P."/>
        </authorList>
    </citation>
    <scope>NUCLEOTIDE SEQUENCE [LARGE SCALE GENOMIC DNA]</scope>
    <source>
        <strain evidence="2 3">DSM 40398</strain>
    </source>
</reference>
<dbReference type="Proteomes" id="UP000529783">
    <property type="component" value="Unassembled WGS sequence"/>
</dbReference>
<protein>
    <submittedName>
        <fullName evidence="2">Uncharacterized protein</fullName>
    </submittedName>
</protein>
<proteinExistence type="predicted"/>
<dbReference type="EMBL" id="JACCBA010000001">
    <property type="protein sequence ID" value="NYD50133.1"/>
    <property type="molecule type" value="Genomic_DNA"/>
</dbReference>
<comment type="caution">
    <text evidence="2">The sequence shown here is derived from an EMBL/GenBank/DDBJ whole genome shotgun (WGS) entry which is preliminary data.</text>
</comment>
<evidence type="ECO:0000313" key="2">
    <source>
        <dbReference type="EMBL" id="NYD50133.1"/>
    </source>
</evidence>
<keyword evidence="3" id="KW-1185">Reference proteome</keyword>
<organism evidence="2 3">
    <name type="scientific">Actinomadura luteofluorescens</name>
    <dbReference type="NCBI Taxonomy" id="46163"/>
    <lineage>
        <taxon>Bacteria</taxon>
        <taxon>Bacillati</taxon>
        <taxon>Actinomycetota</taxon>
        <taxon>Actinomycetes</taxon>
        <taxon>Streptosporangiales</taxon>
        <taxon>Thermomonosporaceae</taxon>
        <taxon>Actinomadura</taxon>
    </lineage>
</organism>
<feature type="region of interest" description="Disordered" evidence="1">
    <location>
        <begin position="1"/>
        <end position="72"/>
    </location>
</feature>
<name>A0A7Y9ELT8_9ACTN</name>
<evidence type="ECO:0000313" key="3">
    <source>
        <dbReference type="Proteomes" id="UP000529783"/>
    </source>
</evidence>